<evidence type="ECO:0000313" key="2">
    <source>
        <dbReference type="Proteomes" id="UP000037122"/>
    </source>
</evidence>
<dbReference type="Proteomes" id="UP000037122">
    <property type="component" value="Unassembled WGS sequence"/>
</dbReference>
<accession>A0A0L0NMP6</accession>
<dbReference type="VEuPathDB" id="FungiDB:QG37_08368"/>
<reference evidence="2" key="1">
    <citation type="journal article" date="2015" name="BMC Genomics">
        <title>Draft genome of a commonly misdiagnosed multidrug resistant pathogen Candida auris.</title>
        <authorList>
            <person name="Chatterjee S."/>
            <person name="Alampalli S.V."/>
            <person name="Nageshan R.K."/>
            <person name="Chettiar S.T."/>
            <person name="Joshi S."/>
            <person name="Tatu U.S."/>
        </authorList>
    </citation>
    <scope>NUCLEOTIDE SEQUENCE [LARGE SCALE GENOMIC DNA]</scope>
    <source>
        <strain evidence="2">6684</strain>
    </source>
</reference>
<evidence type="ECO:0000313" key="1">
    <source>
        <dbReference type="EMBL" id="KND95402.1"/>
    </source>
</evidence>
<sequence length="53" mass="6220">MREIYNDVSKLLQNLFITFGHYGDFEKNRKLKNCGCQTVLTRLEKALLVLESE</sequence>
<name>A0A0L0NMP6_CANAR</name>
<dbReference type="EMBL" id="LGST01000084">
    <property type="protein sequence ID" value="KND95402.1"/>
    <property type="molecule type" value="Genomic_DNA"/>
</dbReference>
<comment type="caution">
    <text evidence="1">The sequence shown here is derived from an EMBL/GenBank/DDBJ whole genome shotgun (WGS) entry which is preliminary data.</text>
</comment>
<organism evidence="1 2">
    <name type="scientific">Candidozyma auris</name>
    <name type="common">Yeast</name>
    <name type="synonym">Candida auris</name>
    <dbReference type="NCBI Taxonomy" id="498019"/>
    <lineage>
        <taxon>Eukaryota</taxon>
        <taxon>Fungi</taxon>
        <taxon>Dikarya</taxon>
        <taxon>Ascomycota</taxon>
        <taxon>Saccharomycotina</taxon>
        <taxon>Pichiomycetes</taxon>
        <taxon>Metschnikowiaceae</taxon>
        <taxon>Candidozyma</taxon>
    </lineage>
</organism>
<protein>
    <submittedName>
        <fullName evidence="1">Uncharacterized protein</fullName>
    </submittedName>
</protein>
<gene>
    <name evidence="1" type="ORF">QG37_08368</name>
</gene>
<dbReference type="AlphaFoldDB" id="A0A0L0NMP6"/>
<proteinExistence type="predicted"/>